<dbReference type="InterPro" id="IPR051675">
    <property type="entry name" value="Endo/Exo/Phosphatase_dom_1"/>
</dbReference>
<sequence>MYISGQVKNPGVYTLAGPARVNDVVEAGGGLTEDADASSINLAAPALDGEHIHVPEPGEAPASGQADGGQSSDVVNINNAGAEQLQALPGIGPKLAEAIVQWRETHGAFSAVDDLLDVPGIGSGKLEQLREFATV</sequence>
<feature type="region of interest" description="Disordered" evidence="1">
    <location>
        <begin position="47"/>
        <end position="75"/>
    </location>
</feature>
<dbReference type="Proteomes" id="UP000245283">
    <property type="component" value="Unassembled WGS sequence"/>
</dbReference>
<accession>A0A2V1K5N9</accession>
<dbReference type="InterPro" id="IPR010994">
    <property type="entry name" value="RuvA_2-like"/>
</dbReference>
<dbReference type="AlphaFoldDB" id="A0A2V1K5N9"/>
<dbReference type="GO" id="GO:0015627">
    <property type="term" value="C:type II protein secretion system complex"/>
    <property type="evidence" value="ECO:0007669"/>
    <property type="project" value="TreeGrafter"/>
</dbReference>
<evidence type="ECO:0000256" key="1">
    <source>
        <dbReference type="SAM" id="MobiDB-lite"/>
    </source>
</evidence>
<feature type="domain" description="Helix-hairpin-helix DNA-binding motif class 1" evidence="2">
    <location>
        <begin position="113"/>
        <end position="132"/>
    </location>
</feature>
<dbReference type="Gene3D" id="1.10.150.310">
    <property type="entry name" value="Tex RuvX-like domain-like"/>
    <property type="match status" value="1"/>
</dbReference>
<dbReference type="GO" id="GO:0015628">
    <property type="term" value="P:protein secretion by the type II secretion system"/>
    <property type="evidence" value="ECO:0007669"/>
    <property type="project" value="TreeGrafter"/>
</dbReference>
<dbReference type="OrthoDB" id="9758724at2"/>
<dbReference type="Pfam" id="PF10531">
    <property type="entry name" value="SLBB"/>
    <property type="match status" value="1"/>
</dbReference>
<comment type="caution">
    <text evidence="3">The sequence shown here is derived from an EMBL/GenBank/DDBJ whole genome shotgun (WGS) entry which is preliminary data.</text>
</comment>
<protein>
    <submittedName>
        <fullName evidence="3">Competence protein ComEA</fullName>
    </submittedName>
</protein>
<dbReference type="EMBL" id="QETB01000003">
    <property type="protein sequence ID" value="PWF26622.1"/>
    <property type="molecule type" value="Genomic_DNA"/>
</dbReference>
<reference evidence="4" key="1">
    <citation type="submission" date="2018-05" db="EMBL/GenBank/DDBJ databases">
        <authorList>
            <person name="Li Y."/>
        </authorList>
    </citation>
    <scope>NUCLEOTIDE SEQUENCE [LARGE SCALE GENOMIC DNA]</scope>
    <source>
        <strain evidence="4">sk1b4</strain>
    </source>
</reference>
<gene>
    <name evidence="3" type="ORF">DD236_06295</name>
</gene>
<feature type="domain" description="Helix-hairpin-helix DNA-binding motif class 1" evidence="2">
    <location>
        <begin position="83"/>
        <end position="102"/>
    </location>
</feature>
<proteinExistence type="predicted"/>
<dbReference type="Pfam" id="PF12836">
    <property type="entry name" value="HHH_3"/>
    <property type="match status" value="1"/>
</dbReference>
<organism evidence="3 4">
    <name type="scientific">Ancrocorticia populi</name>
    <dbReference type="NCBI Taxonomy" id="2175228"/>
    <lineage>
        <taxon>Bacteria</taxon>
        <taxon>Bacillati</taxon>
        <taxon>Actinomycetota</taxon>
        <taxon>Actinomycetes</taxon>
        <taxon>Actinomycetales</taxon>
        <taxon>Actinomycetaceae</taxon>
        <taxon>Ancrocorticia</taxon>
    </lineage>
</organism>
<dbReference type="SUPFAM" id="SSF47781">
    <property type="entry name" value="RuvA domain 2-like"/>
    <property type="match status" value="1"/>
</dbReference>
<dbReference type="InterPro" id="IPR004509">
    <property type="entry name" value="Competence_ComEA_HhH"/>
</dbReference>
<evidence type="ECO:0000259" key="2">
    <source>
        <dbReference type="SMART" id="SM00278"/>
    </source>
</evidence>
<dbReference type="GO" id="GO:0006281">
    <property type="term" value="P:DNA repair"/>
    <property type="evidence" value="ECO:0007669"/>
    <property type="project" value="InterPro"/>
</dbReference>
<keyword evidence="4" id="KW-1185">Reference proteome</keyword>
<dbReference type="GO" id="GO:0003677">
    <property type="term" value="F:DNA binding"/>
    <property type="evidence" value="ECO:0007669"/>
    <property type="project" value="InterPro"/>
</dbReference>
<dbReference type="PANTHER" id="PTHR21180:SF32">
    <property type="entry name" value="ENDONUCLEASE_EXONUCLEASE_PHOSPHATASE FAMILY DOMAIN-CONTAINING PROTEIN 1"/>
    <property type="match status" value="1"/>
</dbReference>
<evidence type="ECO:0000313" key="3">
    <source>
        <dbReference type="EMBL" id="PWF26622.1"/>
    </source>
</evidence>
<dbReference type="PANTHER" id="PTHR21180">
    <property type="entry name" value="ENDONUCLEASE/EXONUCLEASE/PHOSPHATASE FAMILY DOMAIN-CONTAINING PROTEIN 1"/>
    <property type="match status" value="1"/>
</dbReference>
<dbReference type="InterPro" id="IPR019554">
    <property type="entry name" value="Soluble_ligand-bd"/>
</dbReference>
<evidence type="ECO:0000313" key="4">
    <source>
        <dbReference type="Proteomes" id="UP000245283"/>
    </source>
</evidence>
<dbReference type="InterPro" id="IPR003583">
    <property type="entry name" value="Hlx-hairpin-Hlx_DNA-bd_motif"/>
</dbReference>
<dbReference type="Gene3D" id="3.10.560.10">
    <property type="entry name" value="Outer membrane lipoprotein wza domain like"/>
    <property type="match status" value="1"/>
</dbReference>
<name>A0A2V1K5N9_9ACTO</name>
<dbReference type="SMART" id="SM00278">
    <property type="entry name" value="HhH1"/>
    <property type="match status" value="2"/>
</dbReference>
<dbReference type="NCBIfam" id="TIGR00426">
    <property type="entry name" value="competence protein ComEA helix-hairpin-helix repeat region"/>
    <property type="match status" value="1"/>
</dbReference>